<dbReference type="PANTHER" id="PTHR43244">
    <property type="match status" value="1"/>
</dbReference>
<feature type="domain" description="Luciferase-like" evidence="2">
    <location>
        <begin position="7"/>
        <end position="338"/>
    </location>
</feature>
<dbReference type="InterPro" id="IPR011251">
    <property type="entry name" value="Luciferase-like_dom"/>
</dbReference>
<organism evidence="3 4">
    <name type="scientific">[Mycobacterium] vasticus</name>
    <dbReference type="NCBI Taxonomy" id="2875777"/>
    <lineage>
        <taxon>Bacteria</taxon>
        <taxon>Bacillati</taxon>
        <taxon>Actinomycetota</taxon>
        <taxon>Actinomycetes</taxon>
        <taxon>Mycobacteriales</taxon>
        <taxon>Mycobacteriaceae</taxon>
        <taxon>Mycolicibacter</taxon>
    </lineage>
</organism>
<dbReference type="InterPro" id="IPR050564">
    <property type="entry name" value="F420-G6PD/mer"/>
</dbReference>
<comment type="caution">
    <text evidence="3">The sequence shown here is derived from an EMBL/GenBank/DDBJ whole genome shotgun (WGS) entry which is preliminary data.</text>
</comment>
<proteinExistence type="predicted"/>
<dbReference type="InterPro" id="IPR036661">
    <property type="entry name" value="Luciferase-like_sf"/>
</dbReference>
<keyword evidence="4" id="KW-1185">Reference proteome</keyword>
<dbReference type="EC" id="1.-.-.-" evidence="3"/>
<protein>
    <submittedName>
        <fullName evidence="3">LLM class flavin-dependent oxidoreductase</fullName>
        <ecNumber evidence="3">1.-.-.-</ecNumber>
    </submittedName>
</protein>
<dbReference type="Proteomes" id="UP001299283">
    <property type="component" value="Unassembled WGS sequence"/>
</dbReference>
<keyword evidence="1 3" id="KW-0560">Oxidoreductase</keyword>
<name>A0ABU5Z190_9MYCO</name>
<evidence type="ECO:0000256" key="1">
    <source>
        <dbReference type="ARBA" id="ARBA00023002"/>
    </source>
</evidence>
<dbReference type="Pfam" id="PF00296">
    <property type="entry name" value="Bac_luciferase"/>
    <property type="match status" value="1"/>
</dbReference>
<accession>A0ABU5Z190</accession>
<dbReference type="RefSeq" id="WP_255620412.1">
    <property type="nucleotide sequence ID" value="NZ_JAYJJQ010000021.1"/>
</dbReference>
<evidence type="ECO:0000259" key="2">
    <source>
        <dbReference type="Pfam" id="PF00296"/>
    </source>
</evidence>
<dbReference type="GO" id="GO:0016491">
    <property type="term" value="F:oxidoreductase activity"/>
    <property type="evidence" value="ECO:0007669"/>
    <property type="project" value="UniProtKB-KW"/>
</dbReference>
<evidence type="ECO:0000313" key="3">
    <source>
        <dbReference type="EMBL" id="MEB3071153.1"/>
    </source>
</evidence>
<dbReference type="SUPFAM" id="SSF51679">
    <property type="entry name" value="Bacterial luciferase-like"/>
    <property type="match status" value="1"/>
</dbReference>
<sequence length="372" mass="41045">MANSLPPFEVAVQSAVAAEAAGFDFIIYWDQMCMTMPSSIVQPDITSIANVYPDFDAYMESAPLVALAAAQTSRIEFGYGPLDVVRRHPSMLAQTLNTLDHVTGHRIFTILANGENKQMKPYGISRKGASDKLHDALQMLNHWLTSNEPLTYQGRLYKANQGKVALQPLGDQRPGVLVAGGGKETLEAAGRYGEGWMTYLPGSMADDPDQYAHEVSILKQAAVDGGRDPDQLRIMPIILSVVHEDPTAVTKVLRNPLMKWNAIGTTPSGTTFGQWGLEHPLGDNWIFSRDCIPPWMSREETLAILDKVPEGAMEHTVFAGNAEQVYERIKPWLAAGVTDAMILNWAPFAGVEHIEGAQREEARLIEILRRHQ</sequence>
<dbReference type="EMBL" id="JAYJJQ010000021">
    <property type="protein sequence ID" value="MEB3071153.1"/>
    <property type="molecule type" value="Genomic_DNA"/>
</dbReference>
<reference evidence="3 4" key="1">
    <citation type="submission" date="2023-12" db="EMBL/GenBank/DDBJ databases">
        <title>Description of new species of Mycobacterium terrae complex isolated from sewage at the Sao Paulo Zoological Park Foundation in Brazil.</title>
        <authorList>
            <person name="Romagnoli C.L."/>
            <person name="Conceicao E.C."/>
            <person name="Machado E."/>
            <person name="Barreto L.B.P.F."/>
            <person name="Sharma A."/>
            <person name="Silva N.M."/>
            <person name="Marques L.E."/>
            <person name="Juliana M.A."/>
            <person name="Lourenco M.C.S."/>
            <person name="Digiampietri L.A."/>
            <person name="Suffys P.N."/>
            <person name="Viana-Niero C."/>
        </authorList>
    </citation>
    <scope>NUCLEOTIDE SEQUENCE [LARGE SCALE GENOMIC DNA]</scope>
    <source>
        <strain evidence="3 4">MYC017</strain>
    </source>
</reference>
<gene>
    <name evidence="3" type="ORF">K5L39_18380</name>
</gene>
<evidence type="ECO:0000313" key="4">
    <source>
        <dbReference type="Proteomes" id="UP001299283"/>
    </source>
</evidence>
<dbReference type="Gene3D" id="3.20.20.30">
    <property type="entry name" value="Luciferase-like domain"/>
    <property type="match status" value="1"/>
</dbReference>
<dbReference type="PANTHER" id="PTHR43244:SF1">
    <property type="entry name" value="5,10-METHYLENETETRAHYDROMETHANOPTERIN REDUCTASE"/>
    <property type="match status" value="1"/>
</dbReference>